<dbReference type="NCBIfam" id="TIGR00367">
    <property type="entry name" value="calcium/sodium antiporter"/>
    <property type="match status" value="1"/>
</dbReference>
<dbReference type="Gene3D" id="1.20.1420.30">
    <property type="entry name" value="NCX, central ion-binding region"/>
    <property type="match status" value="2"/>
</dbReference>
<feature type="transmembrane region" description="Helical" evidence="5">
    <location>
        <begin position="75"/>
        <end position="99"/>
    </location>
</feature>
<evidence type="ECO:0000259" key="6">
    <source>
        <dbReference type="Pfam" id="PF01699"/>
    </source>
</evidence>
<feature type="transmembrane region" description="Helical" evidence="5">
    <location>
        <begin position="164"/>
        <end position="182"/>
    </location>
</feature>
<dbReference type="GO" id="GO:0005886">
    <property type="term" value="C:plasma membrane"/>
    <property type="evidence" value="ECO:0007669"/>
    <property type="project" value="TreeGrafter"/>
</dbReference>
<dbReference type="PANTHER" id="PTHR10846:SF8">
    <property type="entry name" value="INNER MEMBRANE PROTEIN YRBG"/>
    <property type="match status" value="1"/>
</dbReference>
<organism evidence="7 8">
    <name type="scientific">Phaeocystidibacter marisrubri</name>
    <dbReference type="NCBI Taxonomy" id="1577780"/>
    <lineage>
        <taxon>Bacteria</taxon>
        <taxon>Pseudomonadati</taxon>
        <taxon>Bacteroidota</taxon>
        <taxon>Flavobacteriia</taxon>
        <taxon>Flavobacteriales</taxon>
        <taxon>Phaeocystidibacteraceae</taxon>
        <taxon>Phaeocystidibacter</taxon>
    </lineage>
</organism>
<dbReference type="GO" id="GO:0008273">
    <property type="term" value="F:calcium, potassium:sodium antiporter activity"/>
    <property type="evidence" value="ECO:0007669"/>
    <property type="project" value="TreeGrafter"/>
</dbReference>
<feature type="transmembrane region" description="Helical" evidence="5">
    <location>
        <begin position="269"/>
        <end position="287"/>
    </location>
</feature>
<evidence type="ECO:0000256" key="2">
    <source>
        <dbReference type="ARBA" id="ARBA00022692"/>
    </source>
</evidence>
<keyword evidence="2 5" id="KW-0812">Transmembrane</keyword>
<feature type="transmembrane region" description="Helical" evidence="5">
    <location>
        <begin position="33"/>
        <end position="54"/>
    </location>
</feature>
<feature type="transmembrane region" description="Helical" evidence="5">
    <location>
        <begin position="202"/>
        <end position="224"/>
    </location>
</feature>
<name>A0A6L3ZJ39_9FLAO</name>
<sequence>MAVLWILLGLALLLVGGEFLVRGASGIALKMKITPLIVGLTIVSFATSAPELIVSVRASFTGHPDIALGNVIGSNIANIGLILGITAIGFSLPVTWLAYRSDWWVMIFSSALLGFFILDGTLSSVEGLILVAGLVSYIILKIRDNKKSKSAEVDLDPSVAKKSIWTLILLLILSVVALRYGAEFLVLGAVETALHLGIEERVVSLTVVAFGTSIPELAASLIAAKKGEKEMAIGNVVGSNIFNILSVLGFSSIITDIPVLSSDTVDFDLWWMLGFALALWPLMRYFTKAHIGRVEGILLLAAYILYVYLLIAH</sequence>
<dbReference type="GO" id="GO:0005262">
    <property type="term" value="F:calcium channel activity"/>
    <property type="evidence" value="ECO:0007669"/>
    <property type="project" value="TreeGrafter"/>
</dbReference>
<dbReference type="RefSeq" id="WP_151691750.1">
    <property type="nucleotide sequence ID" value="NZ_BMGX01000002.1"/>
</dbReference>
<feature type="domain" description="Sodium/calcium exchanger membrane region" evidence="6">
    <location>
        <begin position="167"/>
        <end position="311"/>
    </location>
</feature>
<protein>
    <submittedName>
        <fullName evidence="7">Calcium/sodium antiporter</fullName>
    </submittedName>
</protein>
<dbReference type="OrthoDB" id="9794225at2"/>
<dbReference type="InterPro" id="IPR004481">
    <property type="entry name" value="K/Na/Ca-exchanger"/>
</dbReference>
<evidence type="ECO:0000313" key="8">
    <source>
        <dbReference type="Proteomes" id="UP000484164"/>
    </source>
</evidence>
<dbReference type="InterPro" id="IPR044880">
    <property type="entry name" value="NCX_ion-bd_dom_sf"/>
</dbReference>
<keyword evidence="3 5" id="KW-1133">Transmembrane helix</keyword>
<dbReference type="EMBL" id="WBVQ01000001">
    <property type="protein sequence ID" value="KAB2817180.1"/>
    <property type="molecule type" value="Genomic_DNA"/>
</dbReference>
<dbReference type="AlphaFoldDB" id="A0A6L3ZJ39"/>
<evidence type="ECO:0000313" key="7">
    <source>
        <dbReference type="EMBL" id="KAB2817180.1"/>
    </source>
</evidence>
<evidence type="ECO:0000256" key="5">
    <source>
        <dbReference type="SAM" id="Phobius"/>
    </source>
</evidence>
<feature type="domain" description="Sodium/calcium exchanger membrane region" evidence="6">
    <location>
        <begin position="2"/>
        <end position="142"/>
    </location>
</feature>
<feature type="transmembrane region" description="Helical" evidence="5">
    <location>
        <begin position="236"/>
        <end position="257"/>
    </location>
</feature>
<accession>A0A6L3ZJ39</accession>
<gene>
    <name evidence="7" type="ORF">F8C82_01920</name>
</gene>
<evidence type="ECO:0000256" key="1">
    <source>
        <dbReference type="ARBA" id="ARBA00004141"/>
    </source>
</evidence>
<dbReference type="PANTHER" id="PTHR10846">
    <property type="entry name" value="SODIUM/POTASSIUM/CALCIUM EXCHANGER"/>
    <property type="match status" value="1"/>
</dbReference>
<reference evidence="7 8" key="1">
    <citation type="submission" date="2019-10" db="EMBL/GenBank/DDBJ databases">
        <title>Genome sequence of Phaeocystidibacter marisrubri JCM30614 (type strain).</title>
        <authorList>
            <person name="Bowman J.P."/>
        </authorList>
    </citation>
    <scope>NUCLEOTIDE SEQUENCE [LARGE SCALE GENOMIC DNA]</scope>
    <source>
        <strain evidence="7 8">JCM 30614</strain>
    </source>
</reference>
<dbReference type="GO" id="GO:0006874">
    <property type="term" value="P:intracellular calcium ion homeostasis"/>
    <property type="evidence" value="ECO:0007669"/>
    <property type="project" value="TreeGrafter"/>
</dbReference>
<feature type="transmembrane region" description="Helical" evidence="5">
    <location>
        <begin position="294"/>
        <end position="311"/>
    </location>
</feature>
<keyword evidence="4 5" id="KW-0472">Membrane</keyword>
<dbReference type="Pfam" id="PF01699">
    <property type="entry name" value="Na_Ca_ex"/>
    <property type="match status" value="2"/>
</dbReference>
<proteinExistence type="predicted"/>
<dbReference type="InterPro" id="IPR004837">
    <property type="entry name" value="NaCa_Exmemb"/>
</dbReference>
<feature type="transmembrane region" description="Helical" evidence="5">
    <location>
        <begin position="111"/>
        <end position="140"/>
    </location>
</feature>
<dbReference type="Proteomes" id="UP000484164">
    <property type="component" value="Unassembled WGS sequence"/>
</dbReference>
<keyword evidence="8" id="KW-1185">Reference proteome</keyword>
<evidence type="ECO:0000256" key="4">
    <source>
        <dbReference type="ARBA" id="ARBA00023136"/>
    </source>
</evidence>
<comment type="caution">
    <text evidence="7">The sequence shown here is derived from an EMBL/GenBank/DDBJ whole genome shotgun (WGS) entry which is preliminary data.</text>
</comment>
<evidence type="ECO:0000256" key="3">
    <source>
        <dbReference type="ARBA" id="ARBA00022989"/>
    </source>
</evidence>
<comment type="subcellular location">
    <subcellularLocation>
        <location evidence="1">Membrane</location>
        <topology evidence="1">Multi-pass membrane protein</topology>
    </subcellularLocation>
</comment>